<keyword evidence="1" id="KW-0732">Signal</keyword>
<organism evidence="2 3">
    <name type="scientific">Winogradskyella poriferorum</name>
    <dbReference type="NCBI Taxonomy" id="307627"/>
    <lineage>
        <taxon>Bacteria</taxon>
        <taxon>Pseudomonadati</taxon>
        <taxon>Bacteroidota</taxon>
        <taxon>Flavobacteriia</taxon>
        <taxon>Flavobacteriales</taxon>
        <taxon>Flavobacteriaceae</taxon>
        <taxon>Winogradskyella</taxon>
    </lineage>
</organism>
<dbReference type="PROSITE" id="PS51257">
    <property type="entry name" value="PROKAR_LIPOPROTEIN"/>
    <property type="match status" value="1"/>
</dbReference>
<reference evidence="2 3" key="1">
    <citation type="submission" date="2024-02" db="EMBL/GenBank/DDBJ databases">
        <title>Winogradskyella poriferorum JCM 12885.</title>
        <authorList>
            <person name="Zhang D.-F."/>
            <person name="Fu Z.-Y."/>
        </authorList>
    </citation>
    <scope>NUCLEOTIDE SEQUENCE [LARGE SCALE GENOMIC DNA]</scope>
    <source>
        <strain evidence="2 3">JCM 12885</strain>
    </source>
</reference>
<protein>
    <recommendedName>
        <fullName evidence="4">Lipoprotein</fullName>
    </recommendedName>
</protein>
<comment type="caution">
    <text evidence="2">The sequence shown here is derived from an EMBL/GenBank/DDBJ whole genome shotgun (WGS) entry which is preliminary data.</text>
</comment>
<sequence>MKTSTLKSTIIFTLLLTFFISACKNEKKEDNKATDNTPSEKKTKENKKINDENNLKLFFDGTIQNDDEIQLAFKDIEGENHLSKKIKGSDSRWQRISFSFPEESIPYSFRLSLNNNESNKIKFDKIVLNRKNDRIIIRDSALLVYFELKNLKHEFEGKKLILEKISANQKAELVSKDNLNSRIENRYSKINP</sequence>
<dbReference type="Proteomes" id="UP001356704">
    <property type="component" value="Unassembled WGS sequence"/>
</dbReference>
<gene>
    <name evidence="2" type="ORF">V1468_04455</name>
</gene>
<dbReference type="EMBL" id="JAZHOU010000001">
    <property type="protein sequence ID" value="MEF3078248.1"/>
    <property type="molecule type" value="Genomic_DNA"/>
</dbReference>
<feature type="chain" id="PRO_5045215368" description="Lipoprotein" evidence="1">
    <location>
        <begin position="25"/>
        <end position="192"/>
    </location>
</feature>
<accession>A0ABU7W431</accession>
<keyword evidence="3" id="KW-1185">Reference proteome</keyword>
<name>A0ABU7W431_9FLAO</name>
<evidence type="ECO:0000313" key="3">
    <source>
        <dbReference type="Proteomes" id="UP001356704"/>
    </source>
</evidence>
<dbReference type="RefSeq" id="WP_331809038.1">
    <property type="nucleotide sequence ID" value="NZ_JAZHOU010000001.1"/>
</dbReference>
<evidence type="ECO:0008006" key="4">
    <source>
        <dbReference type="Google" id="ProtNLM"/>
    </source>
</evidence>
<feature type="signal peptide" evidence="1">
    <location>
        <begin position="1"/>
        <end position="24"/>
    </location>
</feature>
<evidence type="ECO:0000256" key="1">
    <source>
        <dbReference type="SAM" id="SignalP"/>
    </source>
</evidence>
<proteinExistence type="predicted"/>
<evidence type="ECO:0000313" key="2">
    <source>
        <dbReference type="EMBL" id="MEF3078248.1"/>
    </source>
</evidence>